<evidence type="ECO:0000256" key="5">
    <source>
        <dbReference type="SAM" id="Phobius"/>
    </source>
</evidence>
<keyword evidence="8" id="KW-1185">Reference proteome</keyword>
<protein>
    <submittedName>
        <fullName evidence="7">RDD family protein</fullName>
    </submittedName>
</protein>
<dbReference type="RefSeq" id="WP_132282760.1">
    <property type="nucleotide sequence ID" value="NZ_SMGQ01000013.1"/>
</dbReference>
<dbReference type="Pfam" id="PF06271">
    <property type="entry name" value="RDD"/>
    <property type="match status" value="1"/>
</dbReference>
<feature type="transmembrane region" description="Helical" evidence="5">
    <location>
        <begin position="165"/>
        <end position="185"/>
    </location>
</feature>
<evidence type="ECO:0000259" key="6">
    <source>
        <dbReference type="Pfam" id="PF06271"/>
    </source>
</evidence>
<dbReference type="GO" id="GO:0016020">
    <property type="term" value="C:membrane"/>
    <property type="evidence" value="ECO:0007669"/>
    <property type="project" value="UniProtKB-SubCell"/>
</dbReference>
<comment type="subcellular location">
    <subcellularLocation>
        <location evidence="1">Membrane</location>
        <topology evidence="1">Multi-pass membrane protein</topology>
    </subcellularLocation>
</comment>
<sequence>MSIKETGSTYFSVKGDELPQVYHPWRRYLARIFDIIMYNVLWSIFLGLTFNVNLATRSNWGNLLDTFLAIAIMLVMEPLWLRLLGNTPGKIIFGLRIEKPDGRHLSYVEGLKRTWGVIGMGMGYNIPIYNFVCLWKSYKLCSEKEVQPWDESVVYTLKDTKWYRGLLYIGAHVAVFAVLFTIMSAQRLPPNRGDLTVAEFVENYNYYAEFFGVDFGNEFLDENGSWTEKEINRTIHIVIGKTEKPEYHFTTENGYVTEVSFEIEIENREDWLGSYNTHIILNAIAFAGAQNEMGLFSKIPHRIEEQIRHHTFKDFHFEEAGITFVSDTEYSGYEEWGFDFLVPKGDANENYFKLDFSMSKQNTN</sequence>
<feature type="domain" description="RDD" evidence="6">
    <location>
        <begin position="23"/>
        <end position="139"/>
    </location>
</feature>
<feature type="transmembrane region" description="Helical" evidence="5">
    <location>
        <begin position="60"/>
        <end position="81"/>
    </location>
</feature>
<keyword evidence="4 5" id="KW-0472">Membrane</keyword>
<evidence type="ECO:0000256" key="3">
    <source>
        <dbReference type="ARBA" id="ARBA00022989"/>
    </source>
</evidence>
<dbReference type="EMBL" id="SMGQ01000013">
    <property type="protein sequence ID" value="TCK92911.1"/>
    <property type="molecule type" value="Genomic_DNA"/>
</dbReference>
<evidence type="ECO:0000256" key="4">
    <source>
        <dbReference type="ARBA" id="ARBA00023136"/>
    </source>
</evidence>
<organism evidence="7 8">
    <name type="scientific">Natranaerovirga hydrolytica</name>
    <dbReference type="NCBI Taxonomy" id="680378"/>
    <lineage>
        <taxon>Bacteria</taxon>
        <taxon>Bacillati</taxon>
        <taxon>Bacillota</taxon>
        <taxon>Clostridia</taxon>
        <taxon>Lachnospirales</taxon>
        <taxon>Natranaerovirgaceae</taxon>
        <taxon>Natranaerovirga</taxon>
    </lineage>
</organism>
<dbReference type="AlphaFoldDB" id="A0A4V2Q098"/>
<dbReference type="Proteomes" id="UP000294545">
    <property type="component" value="Unassembled WGS sequence"/>
</dbReference>
<name>A0A4V2Q098_9FIRM</name>
<feature type="transmembrane region" description="Helical" evidence="5">
    <location>
        <begin position="35"/>
        <end position="54"/>
    </location>
</feature>
<evidence type="ECO:0000256" key="1">
    <source>
        <dbReference type="ARBA" id="ARBA00004141"/>
    </source>
</evidence>
<gene>
    <name evidence="7" type="ORF">EDC19_2067</name>
</gene>
<keyword evidence="2 5" id="KW-0812">Transmembrane</keyword>
<dbReference type="InterPro" id="IPR010432">
    <property type="entry name" value="RDD"/>
</dbReference>
<dbReference type="OrthoDB" id="9791488at2"/>
<accession>A0A4V2Q098</accession>
<evidence type="ECO:0000256" key="2">
    <source>
        <dbReference type="ARBA" id="ARBA00022692"/>
    </source>
</evidence>
<proteinExistence type="predicted"/>
<keyword evidence="3 5" id="KW-1133">Transmembrane helix</keyword>
<evidence type="ECO:0000313" key="8">
    <source>
        <dbReference type="Proteomes" id="UP000294545"/>
    </source>
</evidence>
<evidence type="ECO:0000313" key="7">
    <source>
        <dbReference type="EMBL" id="TCK92911.1"/>
    </source>
</evidence>
<comment type="caution">
    <text evidence="7">The sequence shown here is derived from an EMBL/GenBank/DDBJ whole genome shotgun (WGS) entry which is preliminary data.</text>
</comment>
<reference evidence="7 8" key="1">
    <citation type="submission" date="2019-03" db="EMBL/GenBank/DDBJ databases">
        <title>Genomic Encyclopedia of Type Strains, Phase IV (KMG-IV): sequencing the most valuable type-strain genomes for metagenomic binning, comparative biology and taxonomic classification.</title>
        <authorList>
            <person name="Goeker M."/>
        </authorList>
    </citation>
    <scope>NUCLEOTIDE SEQUENCE [LARGE SCALE GENOMIC DNA]</scope>
    <source>
        <strain evidence="7 8">DSM 24176</strain>
    </source>
</reference>